<gene>
    <name evidence="9" type="ORF">MXD59_01555</name>
</gene>
<evidence type="ECO:0000256" key="4">
    <source>
        <dbReference type="ARBA" id="ARBA00022989"/>
    </source>
</evidence>
<evidence type="ECO:0000256" key="1">
    <source>
        <dbReference type="ARBA" id="ARBA00004651"/>
    </source>
</evidence>
<comment type="caution">
    <text evidence="9">The sequence shown here is derived from an EMBL/GenBank/DDBJ whole genome shotgun (WGS) entry which is preliminary data.</text>
</comment>
<dbReference type="Pfam" id="PF00482">
    <property type="entry name" value="T2SSF"/>
    <property type="match status" value="1"/>
</dbReference>
<keyword evidence="5 7" id="KW-0472">Membrane</keyword>
<feature type="transmembrane region" description="Helical" evidence="7">
    <location>
        <begin position="257"/>
        <end position="276"/>
    </location>
</feature>
<feature type="region of interest" description="Disordered" evidence="6">
    <location>
        <begin position="292"/>
        <end position="385"/>
    </location>
</feature>
<proteinExistence type="predicted"/>
<dbReference type="PANTHER" id="PTHR35007">
    <property type="entry name" value="INTEGRAL MEMBRANE PROTEIN-RELATED"/>
    <property type="match status" value="1"/>
</dbReference>
<feature type="domain" description="Type II secretion system protein GspF" evidence="8">
    <location>
        <begin position="119"/>
        <end position="243"/>
    </location>
</feature>
<sequence length="385" mass="39262">MGIFLGLLCGLGLFLIVTSGRSSGARGGGALAAAVARWEHNTAELLAQAGIRGLGPRQFVAISAGLGALVGLVVLALTGTLSLAGAFALFAAMIPRTLVVRRRHARMHDLRELWPDVVDNLASAVRAGMSLPEGLAAVGVRGPVQLRPAFTRFGEDYGATGSFTTCLDRLAEELADPIADRIIESLRMAREVGGTDLGRLLRTLSTFLREDARTRAELETRQGWTVNAARLALAAPWIVLLLLATRGQNVQAYDSPTGVAVLVGGGAVSGLAYILMRRIGRLPEEGRVLRGGARPALPATDPEPTLATATASGSAGTAGSAGSAGPSGSSGPSGPFGSSGSPPMGWPPDPNGGGPGLDWPGGVADPGFGPDGPHPGPEAGREGWG</sequence>
<organism evidence="9 10">
    <name type="scientific">Frankia umida</name>
    <dbReference type="NCBI Taxonomy" id="573489"/>
    <lineage>
        <taxon>Bacteria</taxon>
        <taxon>Bacillati</taxon>
        <taxon>Actinomycetota</taxon>
        <taxon>Actinomycetes</taxon>
        <taxon>Frankiales</taxon>
        <taxon>Frankiaceae</taxon>
        <taxon>Frankia</taxon>
    </lineage>
</organism>
<evidence type="ECO:0000256" key="2">
    <source>
        <dbReference type="ARBA" id="ARBA00022475"/>
    </source>
</evidence>
<evidence type="ECO:0000256" key="5">
    <source>
        <dbReference type="ARBA" id="ARBA00023136"/>
    </source>
</evidence>
<feature type="compositionally biased region" description="Low complexity" evidence="6">
    <location>
        <begin position="357"/>
        <end position="368"/>
    </location>
</feature>
<evidence type="ECO:0000256" key="3">
    <source>
        <dbReference type="ARBA" id="ARBA00022692"/>
    </source>
</evidence>
<protein>
    <submittedName>
        <fullName evidence="9">Type II secretion system F family protein</fullName>
    </submittedName>
</protein>
<keyword evidence="4 7" id="KW-1133">Transmembrane helix</keyword>
<dbReference type="PANTHER" id="PTHR35007:SF3">
    <property type="entry name" value="POSSIBLE CONSERVED ALANINE RICH MEMBRANE PROTEIN"/>
    <property type="match status" value="1"/>
</dbReference>
<evidence type="ECO:0000256" key="6">
    <source>
        <dbReference type="SAM" id="MobiDB-lite"/>
    </source>
</evidence>
<name>A0ABT0JSF8_9ACTN</name>
<feature type="compositionally biased region" description="Low complexity" evidence="6">
    <location>
        <begin position="304"/>
        <end position="343"/>
    </location>
</feature>
<comment type="subcellular location">
    <subcellularLocation>
        <location evidence="1">Cell membrane</location>
        <topology evidence="1">Multi-pass membrane protein</topology>
    </subcellularLocation>
</comment>
<evidence type="ECO:0000259" key="8">
    <source>
        <dbReference type="Pfam" id="PF00482"/>
    </source>
</evidence>
<keyword evidence="10" id="KW-1185">Reference proteome</keyword>
<keyword evidence="3 7" id="KW-0812">Transmembrane</keyword>
<feature type="transmembrane region" description="Helical" evidence="7">
    <location>
        <begin position="224"/>
        <end position="245"/>
    </location>
</feature>
<keyword evidence="2" id="KW-1003">Cell membrane</keyword>
<dbReference type="Proteomes" id="UP001201873">
    <property type="component" value="Unassembled WGS sequence"/>
</dbReference>
<dbReference type="InterPro" id="IPR018076">
    <property type="entry name" value="T2SS_GspF_dom"/>
</dbReference>
<evidence type="ECO:0000256" key="7">
    <source>
        <dbReference type="SAM" id="Phobius"/>
    </source>
</evidence>
<dbReference type="EMBL" id="JALKFT010000001">
    <property type="protein sequence ID" value="MCK9874478.1"/>
    <property type="molecule type" value="Genomic_DNA"/>
</dbReference>
<evidence type="ECO:0000313" key="10">
    <source>
        <dbReference type="Proteomes" id="UP001201873"/>
    </source>
</evidence>
<evidence type="ECO:0000313" key="9">
    <source>
        <dbReference type="EMBL" id="MCK9874478.1"/>
    </source>
</evidence>
<feature type="transmembrane region" description="Helical" evidence="7">
    <location>
        <begin position="66"/>
        <end position="94"/>
    </location>
</feature>
<accession>A0ABT0JSF8</accession>
<reference evidence="9 10" key="1">
    <citation type="submission" date="2022-04" db="EMBL/GenBank/DDBJ databases">
        <title>Genome diversity in the genus Frankia.</title>
        <authorList>
            <person name="Carlos-Shanley C."/>
            <person name="Hahn D."/>
        </authorList>
    </citation>
    <scope>NUCLEOTIDE SEQUENCE [LARGE SCALE GENOMIC DNA]</scope>
    <source>
        <strain evidence="9 10">Ag45/Mut15</strain>
    </source>
</reference>